<keyword evidence="2 5" id="KW-0274">FAD</keyword>
<dbReference type="EC" id="1.14.13.-" evidence="5"/>
<gene>
    <name evidence="7" type="ORF">LQ564_12725</name>
</gene>
<dbReference type="PANTHER" id="PTHR46972">
    <property type="entry name" value="MONOOXYGENASE ASQM-RELATED"/>
    <property type="match status" value="1"/>
</dbReference>
<dbReference type="SUPFAM" id="SSF51905">
    <property type="entry name" value="FAD/NAD(P)-binding domain"/>
    <property type="match status" value="1"/>
</dbReference>
<comment type="domain">
    <text evidence="5">Consists of an N-terminal FAD-binding domain with a Rossman fold and a C-terminal substrate-binding domain.</text>
</comment>
<comment type="subunit">
    <text evidence="5">Monomer.</text>
</comment>
<dbReference type="InterPro" id="IPR043683">
    <property type="entry name" value="TetX_monooxygenase"/>
</dbReference>
<dbReference type="GO" id="GO:0004497">
    <property type="term" value="F:monooxygenase activity"/>
    <property type="evidence" value="ECO:0007669"/>
    <property type="project" value="UniProtKB-KW"/>
</dbReference>
<keyword evidence="5" id="KW-0521">NADP</keyword>
<dbReference type="Pfam" id="PF01494">
    <property type="entry name" value="FAD_binding_3"/>
    <property type="match status" value="1"/>
</dbReference>
<feature type="binding site" evidence="5">
    <location>
        <position position="44"/>
    </location>
    <ligand>
        <name>NADPH</name>
        <dbReference type="ChEBI" id="CHEBI:57783"/>
    </ligand>
</feature>
<dbReference type="HAMAP" id="MF_00845">
    <property type="entry name" value="TetX_monooxygenase"/>
    <property type="match status" value="1"/>
</dbReference>
<sequence length="361" mass="38010">MPISHPSPIAIVGAGLGGLTLARVLHTRGIAATIYEADASADARAQGGLLDIHEDGGQPGLRAAGLYERFLALVLPGEDAKRIVDSAGRILLDKPGQAGGRPEVRRGDLRRLLIESLPADAIAWGRKLVRAERGIDGRLCLAFADGTSVSPELLVGADGAWSRVRPLLSATTPAYIGTTFIEVRIDAASCTPDMVDLIGTGTLMAVAPEKALLMHRYADGDVHGYIALDKPPGCIAAEFDDWSPRLRALVTLADDARIVRPLHALPVDHRWDSMADVTLVGDAAHLMSPFAGEGANLAIQDGAELALAICGHPGDSAAAIRDYEAAMFPRAQAAARQTAGNHRRFFGPDAPHSVVQMFTGA</sequence>
<keyword evidence="4 5" id="KW-0503">Monooxygenase</keyword>
<comment type="caution">
    <text evidence="7">The sequence shown here is derived from an EMBL/GenBank/DDBJ whole genome shotgun (WGS) entry which is preliminary data.</text>
</comment>
<dbReference type="InterPro" id="IPR036188">
    <property type="entry name" value="FAD/NAD-bd_sf"/>
</dbReference>
<feature type="domain" description="FAD-binding" evidence="6">
    <location>
        <begin position="8"/>
        <end position="337"/>
    </location>
</feature>
<dbReference type="PANTHER" id="PTHR46972:SF1">
    <property type="entry name" value="FAD DEPENDENT OXIDOREDUCTASE DOMAIN-CONTAINING PROTEIN"/>
    <property type="match status" value="1"/>
</dbReference>
<dbReference type="PRINTS" id="PR00420">
    <property type="entry name" value="RNGMNOXGNASE"/>
</dbReference>
<proteinExistence type="inferred from homology"/>
<comment type="catalytic activity">
    <reaction evidence="5">
        <text>a tetracycline + NADPH + O2 + H(+) = an 11a-hydroxytetracycline + NADP(+) + H2O</text>
        <dbReference type="Rhea" id="RHEA:61444"/>
        <dbReference type="ChEBI" id="CHEBI:15377"/>
        <dbReference type="ChEBI" id="CHEBI:15378"/>
        <dbReference type="ChEBI" id="CHEBI:15379"/>
        <dbReference type="ChEBI" id="CHEBI:57783"/>
        <dbReference type="ChEBI" id="CHEBI:58349"/>
        <dbReference type="ChEBI" id="CHEBI:144644"/>
        <dbReference type="ChEBI" id="CHEBI:144645"/>
    </reaction>
</comment>
<evidence type="ECO:0000256" key="4">
    <source>
        <dbReference type="ARBA" id="ARBA00023033"/>
    </source>
</evidence>
<keyword evidence="3 5" id="KW-0560">Oxidoreductase</keyword>
<dbReference type="InterPro" id="IPR002938">
    <property type="entry name" value="FAD-bd"/>
</dbReference>
<evidence type="ECO:0000256" key="2">
    <source>
        <dbReference type="ARBA" id="ARBA00022827"/>
    </source>
</evidence>
<comment type="function">
    <text evidence="5">An FAD-requiring monooxygenase active on some tetracycline antibiotic derivatives, which leads to their inactivation. Hydroxylates carbon 11a of tetracycline and some analogs.</text>
</comment>
<dbReference type="RefSeq" id="WP_231058462.1">
    <property type="nucleotide sequence ID" value="NZ_JAJNOC010000003.1"/>
</dbReference>
<comment type="cofactor">
    <cofactor evidence="5">
        <name>FAD</name>
        <dbReference type="ChEBI" id="CHEBI:57692"/>
    </cofactor>
</comment>
<feature type="binding site" evidence="5">
    <location>
        <position position="51"/>
    </location>
    <ligand>
        <name>FAD</name>
        <dbReference type="ChEBI" id="CHEBI:57692"/>
    </ligand>
</feature>
<organism evidence="7 8">
    <name type="scientific">Massilia phyllostachyos</name>
    <dbReference type="NCBI Taxonomy" id="2898585"/>
    <lineage>
        <taxon>Bacteria</taxon>
        <taxon>Pseudomonadati</taxon>
        <taxon>Pseudomonadota</taxon>
        <taxon>Betaproteobacteria</taxon>
        <taxon>Burkholderiales</taxon>
        <taxon>Oxalobacteraceae</taxon>
        <taxon>Telluria group</taxon>
        <taxon>Massilia</taxon>
    </lineage>
</organism>
<accession>A0ABS8Q8A4</accession>
<keyword evidence="8" id="KW-1185">Reference proteome</keyword>
<protein>
    <recommendedName>
        <fullName evidence="5">Flavin-dependent monooxygenase</fullName>
    </recommendedName>
    <alternativeName>
        <fullName evidence="5">TetX monooxygenase</fullName>
        <shortName evidence="5">TetX</shortName>
        <ecNumber evidence="5">1.14.13.-</ecNumber>
    </alternativeName>
</protein>
<evidence type="ECO:0000313" key="8">
    <source>
        <dbReference type="Proteomes" id="UP001179361"/>
    </source>
</evidence>
<evidence type="ECO:0000259" key="6">
    <source>
        <dbReference type="Pfam" id="PF01494"/>
    </source>
</evidence>
<dbReference type="Gene3D" id="3.50.50.60">
    <property type="entry name" value="FAD/NAD(P)-binding domain"/>
    <property type="match status" value="1"/>
</dbReference>
<feature type="binding site" evidence="5">
    <location>
        <position position="282"/>
    </location>
    <ligand>
        <name>FAD</name>
        <dbReference type="ChEBI" id="CHEBI:57692"/>
    </ligand>
</feature>
<evidence type="ECO:0000313" key="7">
    <source>
        <dbReference type="EMBL" id="MCD2517171.1"/>
    </source>
</evidence>
<name>A0ABS8Q8A4_9BURK</name>
<evidence type="ECO:0000256" key="1">
    <source>
        <dbReference type="ARBA" id="ARBA00022630"/>
    </source>
</evidence>
<reference evidence="7" key="1">
    <citation type="submission" date="2021-11" db="EMBL/GenBank/DDBJ databases">
        <title>The complete genome of Massilia sp sp. G4R7.</title>
        <authorList>
            <person name="Liu L."/>
            <person name="Yue J."/>
            <person name="Yuan J."/>
            <person name="Yang F."/>
            <person name="Li L."/>
        </authorList>
    </citation>
    <scope>NUCLEOTIDE SEQUENCE</scope>
    <source>
        <strain evidence="7">G4R7</strain>
    </source>
</reference>
<evidence type="ECO:0000256" key="5">
    <source>
        <dbReference type="HAMAP-Rule" id="MF_00845"/>
    </source>
</evidence>
<dbReference type="EMBL" id="JAJNOC010000003">
    <property type="protein sequence ID" value="MCD2517171.1"/>
    <property type="molecule type" value="Genomic_DNA"/>
</dbReference>
<comment type="subcellular location">
    <subcellularLocation>
        <location evidence="5">Cytoplasm</location>
    </subcellularLocation>
</comment>
<keyword evidence="5" id="KW-0963">Cytoplasm</keyword>
<feature type="binding site" evidence="5">
    <location>
        <position position="106"/>
    </location>
    <ligand>
        <name>FAD</name>
        <dbReference type="ChEBI" id="CHEBI:57692"/>
    </ligand>
</feature>
<keyword evidence="5" id="KW-0547">Nucleotide-binding</keyword>
<dbReference type="Proteomes" id="UP001179361">
    <property type="component" value="Unassembled WGS sequence"/>
</dbReference>
<keyword evidence="1 5" id="KW-0285">Flavoprotein</keyword>
<evidence type="ECO:0000256" key="3">
    <source>
        <dbReference type="ARBA" id="ARBA00023002"/>
    </source>
</evidence>
<comment type="similarity">
    <text evidence="5">Belongs to the aromatic-ring hydroxylase family. TetX subfamily.</text>
</comment>